<evidence type="ECO:0000259" key="3">
    <source>
        <dbReference type="PROSITE" id="PS50011"/>
    </source>
</evidence>
<sequence>MLNMTNLKFKEGYTTAVAFTAAALPARTGPRVNAAMGAESSAVRSCTLEEPLLTLPSGLTMYSAVLQDGKSASVFVHKRGNEDKVNKAAKHLKTLRHPCLLRFLSCSVQDGGIHLVTERVQPLELLLDSLSPEEICAGIYDILQALVFLHELGKSSHNNVCISSVFVSEDGHWKLGGMEMVCKFSEATPEFLASIKSVREASCVPPEEQVDGFKTLPDKHAHSRDCYSFGVIMDSLIPLLNGYVSQELSDSLKRTLQVSVLNSDPLSRLPLSSLLTHDFFRNDFLEVMNFLKSLTLKTEEEKNEFFKFLLDRVQNLSEELIAARLVSKLLNSLVFAEPMAVKSFLPHLLRPKKNSSGGEECLLSLPLYRKHVIPQLLKLFKVNEEHVRIVLLAHIHIYAEFFSHDELKNQILPQVLLGMRDTNDSLVAMTLQSLAVLVPLLGAQVVVGGERTKVFKRTTPNFTKSTDVTPETSPVHIVGDPHPQLAQPSKVLNLFPRPSGTKDLSLSSIGSLADCNETPTRYPLETKSDIGREMSLSLNGLHLVTEMQPDRLEGAVDEWPDWNDPEENEKRDRTSVHIHIQASERTDSVSGLPLSQETMEEEPWDDFEETEPTSDLSPTAPLSAPVILTSPRGGTATTSVKHGPEALRLGSSKPLKLTSTLRQSTQDKKTSSWDNTWAQVERDSEKSHSLLNPKHKPEVLQKNDGIGGLGEEFTIKVRKKSEQDPELDLFADMEPDIKLSSPALLLLEGSRVNDNGLSRASSENTISPQLDSRVNNLTLSAKFAASSLTEAETDGWGDEEDLNWEDNSW</sequence>
<name>A0AA88MCU9_CHASR</name>
<dbReference type="InterPro" id="IPR016024">
    <property type="entry name" value="ARM-type_fold"/>
</dbReference>
<comment type="similarity">
    <text evidence="1">Belongs to the protein kinase superfamily.</text>
</comment>
<feature type="domain" description="Protein kinase" evidence="3">
    <location>
        <begin position="49"/>
        <end position="280"/>
    </location>
</feature>
<protein>
    <recommendedName>
        <fullName evidence="3">Protein kinase domain-containing protein</fullName>
    </recommendedName>
</protein>
<keyword evidence="5" id="KW-1185">Reference proteome</keyword>
<dbReference type="PANTHER" id="PTHR12984">
    <property type="entry name" value="SCY1-RELATED S/T PROTEIN KINASE-LIKE"/>
    <property type="match status" value="1"/>
</dbReference>
<feature type="compositionally biased region" description="Acidic residues" evidence="2">
    <location>
        <begin position="791"/>
        <end position="809"/>
    </location>
</feature>
<dbReference type="SUPFAM" id="SSF56112">
    <property type="entry name" value="Protein kinase-like (PK-like)"/>
    <property type="match status" value="1"/>
</dbReference>
<organism evidence="4 5">
    <name type="scientific">Channa striata</name>
    <name type="common">Snakehead murrel</name>
    <name type="synonym">Ophicephalus striatus</name>
    <dbReference type="NCBI Taxonomy" id="64152"/>
    <lineage>
        <taxon>Eukaryota</taxon>
        <taxon>Metazoa</taxon>
        <taxon>Chordata</taxon>
        <taxon>Craniata</taxon>
        <taxon>Vertebrata</taxon>
        <taxon>Euteleostomi</taxon>
        <taxon>Actinopterygii</taxon>
        <taxon>Neopterygii</taxon>
        <taxon>Teleostei</taxon>
        <taxon>Neoteleostei</taxon>
        <taxon>Acanthomorphata</taxon>
        <taxon>Anabantaria</taxon>
        <taxon>Anabantiformes</taxon>
        <taxon>Channoidei</taxon>
        <taxon>Channidae</taxon>
        <taxon>Channa</taxon>
    </lineage>
</organism>
<dbReference type="InterPro" id="IPR000719">
    <property type="entry name" value="Prot_kinase_dom"/>
</dbReference>
<dbReference type="GO" id="GO:0005524">
    <property type="term" value="F:ATP binding"/>
    <property type="evidence" value="ECO:0007669"/>
    <property type="project" value="InterPro"/>
</dbReference>
<reference evidence="4" key="1">
    <citation type="submission" date="2023-07" db="EMBL/GenBank/DDBJ databases">
        <title>Chromosome-level Genome Assembly of Striped Snakehead (Channa striata).</title>
        <authorList>
            <person name="Liu H."/>
        </authorList>
    </citation>
    <scope>NUCLEOTIDE SEQUENCE</scope>
    <source>
        <strain evidence="4">Gz</strain>
        <tissue evidence="4">Muscle</tissue>
    </source>
</reference>
<evidence type="ECO:0000256" key="2">
    <source>
        <dbReference type="SAM" id="MobiDB-lite"/>
    </source>
</evidence>
<feature type="region of interest" description="Disordered" evidence="2">
    <location>
        <begin position="584"/>
        <end position="675"/>
    </location>
</feature>
<comment type="caution">
    <text evidence="4">The sequence shown here is derived from an EMBL/GenBank/DDBJ whole genome shotgun (WGS) entry which is preliminary data.</text>
</comment>
<dbReference type="PANTHER" id="PTHR12984:SF15">
    <property type="entry name" value="PROTEIN-ASSOCIATING WITH THE CARBOXYL-TERMINAL DOMAIN OF EZRIN"/>
    <property type="match status" value="1"/>
</dbReference>
<dbReference type="Gene3D" id="3.30.200.20">
    <property type="entry name" value="Phosphorylase Kinase, domain 1"/>
    <property type="match status" value="1"/>
</dbReference>
<dbReference type="SMART" id="SM00220">
    <property type="entry name" value="S_TKc"/>
    <property type="match status" value="1"/>
</dbReference>
<dbReference type="InterPro" id="IPR011009">
    <property type="entry name" value="Kinase-like_dom_sf"/>
</dbReference>
<evidence type="ECO:0000256" key="1">
    <source>
        <dbReference type="ARBA" id="ARBA00038349"/>
    </source>
</evidence>
<feature type="region of interest" description="Disordered" evidence="2">
    <location>
        <begin position="789"/>
        <end position="809"/>
    </location>
</feature>
<dbReference type="SUPFAM" id="SSF48371">
    <property type="entry name" value="ARM repeat"/>
    <property type="match status" value="1"/>
</dbReference>
<dbReference type="InterPro" id="IPR011989">
    <property type="entry name" value="ARM-like"/>
</dbReference>
<dbReference type="Gene3D" id="1.10.510.10">
    <property type="entry name" value="Transferase(Phosphotransferase) domain 1"/>
    <property type="match status" value="1"/>
</dbReference>
<dbReference type="PROSITE" id="PS50011">
    <property type="entry name" value="PROTEIN_KINASE_DOM"/>
    <property type="match status" value="1"/>
</dbReference>
<dbReference type="Gene3D" id="1.25.10.10">
    <property type="entry name" value="Leucine-rich Repeat Variant"/>
    <property type="match status" value="1"/>
</dbReference>
<dbReference type="EMBL" id="JAUPFM010000012">
    <property type="protein sequence ID" value="KAK2835604.1"/>
    <property type="molecule type" value="Genomic_DNA"/>
</dbReference>
<dbReference type="InterPro" id="IPR051177">
    <property type="entry name" value="CIK-Related_Protein"/>
</dbReference>
<dbReference type="Proteomes" id="UP001187415">
    <property type="component" value="Unassembled WGS sequence"/>
</dbReference>
<dbReference type="GO" id="GO:0004672">
    <property type="term" value="F:protein kinase activity"/>
    <property type="evidence" value="ECO:0007669"/>
    <property type="project" value="InterPro"/>
</dbReference>
<dbReference type="AlphaFoldDB" id="A0AA88MCU9"/>
<gene>
    <name evidence="4" type="ORF">Q5P01_016088</name>
</gene>
<evidence type="ECO:0000313" key="4">
    <source>
        <dbReference type="EMBL" id="KAK2835604.1"/>
    </source>
</evidence>
<evidence type="ECO:0000313" key="5">
    <source>
        <dbReference type="Proteomes" id="UP001187415"/>
    </source>
</evidence>
<feature type="compositionally biased region" description="Acidic residues" evidence="2">
    <location>
        <begin position="598"/>
        <end position="612"/>
    </location>
</feature>
<accession>A0AA88MCU9</accession>
<proteinExistence type="inferred from homology"/>